<gene>
    <name evidence="1" type="ORF">L1987_01114</name>
</gene>
<evidence type="ECO:0000313" key="2">
    <source>
        <dbReference type="Proteomes" id="UP001056120"/>
    </source>
</evidence>
<reference evidence="2" key="1">
    <citation type="journal article" date="2022" name="Mol. Ecol. Resour.">
        <title>The genomes of chicory, endive, great burdock and yacon provide insights into Asteraceae palaeo-polyploidization history and plant inulin production.</title>
        <authorList>
            <person name="Fan W."/>
            <person name="Wang S."/>
            <person name="Wang H."/>
            <person name="Wang A."/>
            <person name="Jiang F."/>
            <person name="Liu H."/>
            <person name="Zhao H."/>
            <person name="Xu D."/>
            <person name="Zhang Y."/>
        </authorList>
    </citation>
    <scope>NUCLEOTIDE SEQUENCE [LARGE SCALE GENOMIC DNA]</scope>
    <source>
        <strain evidence="2">cv. Yunnan</strain>
    </source>
</reference>
<dbReference type="EMBL" id="CM042018">
    <property type="protein sequence ID" value="KAI3827052.1"/>
    <property type="molecule type" value="Genomic_DNA"/>
</dbReference>
<comment type="caution">
    <text evidence="1">The sequence shown here is derived from an EMBL/GenBank/DDBJ whole genome shotgun (WGS) entry which is preliminary data.</text>
</comment>
<evidence type="ECO:0000313" key="1">
    <source>
        <dbReference type="EMBL" id="KAI3827052.1"/>
    </source>
</evidence>
<proteinExistence type="predicted"/>
<name>A0ACB9K473_9ASTR</name>
<organism evidence="1 2">
    <name type="scientific">Smallanthus sonchifolius</name>
    <dbReference type="NCBI Taxonomy" id="185202"/>
    <lineage>
        <taxon>Eukaryota</taxon>
        <taxon>Viridiplantae</taxon>
        <taxon>Streptophyta</taxon>
        <taxon>Embryophyta</taxon>
        <taxon>Tracheophyta</taxon>
        <taxon>Spermatophyta</taxon>
        <taxon>Magnoliopsida</taxon>
        <taxon>eudicotyledons</taxon>
        <taxon>Gunneridae</taxon>
        <taxon>Pentapetalae</taxon>
        <taxon>asterids</taxon>
        <taxon>campanulids</taxon>
        <taxon>Asterales</taxon>
        <taxon>Asteraceae</taxon>
        <taxon>Asteroideae</taxon>
        <taxon>Heliantheae alliance</taxon>
        <taxon>Millerieae</taxon>
        <taxon>Smallanthus</taxon>
    </lineage>
</organism>
<protein>
    <submittedName>
        <fullName evidence="1">Uncharacterized protein</fullName>
    </submittedName>
</protein>
<dbReference type="Proteomes" id="UP001056120">
    <property type="component" value="Linkage Group LG01"/>
</dbReference>
<accession>A0ACB9K473</accession>
<keyword evidence="2" id="KW-1185">Reference proteome</keyword>
<reference evidence="1 2" key="2">
    <citation type="journal article" date="2022" name="Mol. Ecol. Resour.">
        <title>The genomes of chicory, endive, great burdock and yacon provide insights into Asteraceae paleo-polyploidization history and plant inulin production.</title>
        <authorList>
            <person name="Fan W."/>
            <person name="Wang S."/>
            <person name="Wang H."/>
            <person name="Wang A."/>
            <person name="Jiang F."/>
            <person name="Liu H."/>
            <person name="Zhao H."/>
            <person name="Xu D."/>
            <person name="Zhang Y."/>
        </authorList>
    </citation>
    <scope>NUCLEOTIDE SEQUENCE [LARGE SCALE GENOMIC DNA]</scope>
    <source>
        <strain evidence="2">cv. Yunnan</strain>
        <tissue evidence="1">Leaves</tissue>
    </source>
</reference>
<sequence length="692" mass="77510">MFNTAAGGHIMERLEPDECEEMFESFAQAEQQHPHCVRNSIPTARAPASSPRGVHQVTPETSVAAALASMANEIKDLKLSAERCQNRGYNYNNSFGSRWRSGNNPPGLNGRQHQQGGEGGASLGSSVNTRKIKEMLENQTQLLAHLVQQDRDTRQRLDSYDTLLKNQQSSFQDLQRTVGDIVQSLKGRQGGPSSGPNASVMAVSVRSVEMREVEEDDSHSIKYGIPSVEEVNKVDWRARFAEIEARMVEEPELKAVLTRSHRAEEKEIPPVVEEEELVDEEIEMEKPAERAVEKKKGVEMKSPGVDLSRMPYPARVLPYKNAREYELGGISEVSLSEQCSAVVQNKLPEKLGYSGHFTNPCLLGSLPSHYALADLGASINLMPYSMYKQLDLGELQPTSMSISLADRSIKYPRGIVENLLVKVGKFVFPMDFIILDMEVDDRVPLILGRTFLRTAKVMIDVFDGKLTLRVGDEMITFDTAKPERDIGKHSHSVCVLEAFTDNHWDSDPEIEVGEPVPNLEESSDWAVELERLLDGPDEYGEEVPDDLLEMIAEFDKIIGKTPSVGKLEESVEDLDDPGEGGRTVDPTLSSSVPRSRPPRKRTRPVIESSDFRLLKTPSVGRFMGDKLLGYLNHIIFGPGKYKLWWKDFSATCNMSSVFDRSLKVLRLWRTGRPHRMKAVPVRIKEKPPDRLA</sequence>